<keyword evidence="2 4" id="KW-0863">Zinc-finger</keyword>
<dbReference type="PROSITE" id="PS50089">
    <property type="entry name" value="ZF_RING_2"/>
    <property type="match status" value="1"/>
</dbReference>
<dbReference type="PROSITE" id="PS00518">
    <property type="entry name" value="ZF_RING_1"/>
    <property type="match status" value="1"/>
</dbReference>
<dbReference type="SMART" id="SM00184">
    <property type="entry name" value="RING"/>
    <property type="match status" value="1"/>
</dbReference>
<dbReference type="GeneID" id="113050399"/>
<dbReference type="RefSeq" id="XP_026069116.1">
    <property type="nucleotide sequence ID" value="XM_026213331.1"/>
</dbReference>
<dbReference type="Pfam" id="PF13445">
    <property type="entry name" value="zf-RING_UBOX"/>
    <property type="match status" value="1"/>
</dbReference>
<dbReference type="OrthoDB" id="252722at2759"/>
<name>A0A6P6KB66_CARAU</name>
<reference evidence="9" key="1">
    <citation type="submission" date="2025-08" db="UniProtKB">
        <authorList>
            <consortium name="RefSeq"/>
        </authorList>
    </citation>
    <scope>IDENTIFICATION</scope>
    <source>
        <strain evidence="9">Wakin</strain>
        <tissue evidence="9">Muscle</tissue>
    </source>
</reference>
<dbReference type="CDD" id="cd16556">
    <property type="entry name" value="RING-HC_RNF183-like"/>
    <property type="match status" value="1"/>
</dbReference>
<dbReference type="PANTHER" id="PTHR22791:SF4">
    <property type="entry name" value="RING FINGER PROTEIN 223"/>
    <property type="match status" value="1"/>
</dbReference>
<sequence>MEEPEVSTASRTNSIRHQHMTQVASGDDQDNAWDDGPECSICFCAYDNTFKTPKLLECTHTFCLECLSRFVAISPEQEGTQITCPLCRQPTSVPEHGTPDLATSQVVLGQLPGDQQHLENVFLDGKRLCYSNPMIPNCVCIDIGEHKSEETPRREETREGCGHKLLRFLGFYGNWKRLVLFIIMLLVIFFVILWPLQCFIISNSMSECFRESSGIPATLTTPRPTVGT</sequence>
<evidence type="ECO:0000256" key="2">
    <source>
        <dbReference type="ARBA" id="ARBA00022771"/>
    </source>
</evidence>
<dbReference type="GO" id="GO:0061630">
    <property type="term" value="F:ubiquitin protein ligase activity"/>
    <property type="evidence" value="ECO:0007669"/>
    <property type="project" value="TreeGrafter"/>
</dbReference>
<dbReference type="GO" id="GO:0008270">
    <property type="term" value="F:zinc ion binding"/>
    <property type="evidence" value="ECO:0007669"/>
    <property type="project" value="UniProtKB-KW"/>
</dbReference>
<dbReference type="PANTHER" id="PTHR22791">
    <property type="entry name" value="RING-TYPE DOMAIN-CONTAINING PROTEIN"/>
    <property type="match status" value="1"/>
</dbReference>
<evidence type="ECO:0000256" key="1">
    <source>
        <dbReference type="ARBA" id="ARBA00022723"/>
    </source>
</evidence>
<dbReference type="Proteomes" id="UP000515129">
    <property type="component" value="Chromosome 31"/>
</dbReference>
<evidence type="ECO:0000256" key="3">
    <source>
        <dbReference type="ARBA" id="ARBA00022833"/>
    </source>
</evidence>
<evidence type="ECO:0000313" key="9">
    <source>
        <dbReference type="RefSeq" id="XP_026069116.1"/>
    </source>
</evidence>
<keyword evidence="6" id="KW-1133">Transmembrane helix</keyword>
<keyword evidence="3" id="KW-0862">Zinc</keyword>
<dbReference type="InterPro" id="IPR001841">
    <property type="entry name" value="Znf_RING"/>
</dbReference>
<evidence type="ECO:0000259" key="7">
    <source>
        <dbReference type="PROSITE" id="PS50089"/>
    </source>
</evidence>
<proteinExistence type="predicted"/>
<dbReference type="GO" id="GO:0016567">
    <property type="term" value="P:protein ubiquitination"/>
    <property type="evidence" value="ECO:0007669"/>
    <property type="project" value="TreeGrafter"/>
</dbReference>
<keyword evidence="6" id="KW-0812">Transmembrane</keyword>
<feature type="region of interest" description="Disordered" evidence="5">
    <location>
        <begin position="1"/>
        <end position="29"/>
    </location>
</feature>
<accession>A0A6P6KB66</accession>
<dbReference type="InterPro" id="IPR051435">
    <property type="entry name" value="RING_finger_E3_ubiq-ligases"/>
</dbReference>
<dbReference type="InterPro" id="IPR017907">
    <property type="entry name" value="Znf_RING_CS"/>
</dbReference>
<feature type="domain" description="RING-type" evidence="7">
    <location>
        <begin position="39"/>
        <end position="88"/>
    </location>
</feature>
<keyword evidence="6" id="KW-0472">Membrane</keyword>
<dbReference type="AlphaFoldDB" id="A0A6P6KB66"/>
<protein>
    <submittedName>
        <fullName evidence="9">RING finger protein 223-like</fullName>
    </submittedName>
</protein>
<organism evidence="8 9">
    <name type="scientific">Carassius auratus</name>
    <name type="common">Goldfish</name>
    <dbReference type="NCBI Taxonomy" id="7957"/>
    <lineage>
        <taxon>Eukaryota</taxon>
        <taxon>Metazoa</taxon>
        <taxon>Chordata</taxon>
        <taxon>Craniata</taxon>
        <taxon>Vertebrata</taxon>
        <taxon>Euteleostomi</taxon>
        <taxon>Actinopterygii</taxon>
        <taxon>Neopterygii</taxon>
        <taxon>Teleostei</taxon>
        <taxon>Ostariophysi</taxon>
        <taxon>Cypriniformes</taxon>
        <taxon>Cyprinidae</taxon>
        <taxon>Cyprininae</taxon>
        <taxon>Carassius</taxon>
    </lineage>
</organism>
<dbReference type="InterPro" id="IPR027370">
    <property type="entry name" value="Znf-RING_euk"/>
</dbReference>
<dbReference type="KEGG" id="caua:113050399"/>
<evidence type="ECO:0000256" key="6">
    <source>
        <dbReference type="SAM" id="Phobius"/>
    </source>
</evidence>
<evidence type="ECO:0000256" key="4">
    <source>
        <dbReference type="PROSITE-ProRule" id="PRU00175"/>
    </source>
</evidence>
<evidence type="ECO:0000256" key="5">
    <source>
        <dbReference type="SAM" id="MobiDB-lite"/>
    </source>
</evidence>
<dbReference type="Gene3D" id="3.30.40.10">
    <property type="entry name" value="Zinc/RING finger domain, C3HC4 (zinc finger)"/>
    <property type="match status" value="1"/>
</dbReference>
<dbReference type="InterPro" id="IPR013083">
    <property type="entry name" value="Znf_RING/FYVE/PHD"/>
</dbReference>
<keyword evidence="1" id="KW-0479">Metal-binding</keyword>
<dbReference type="SUPFAM" id="SSF57850">
    <property type="entry name" value="RING/U-box"/>
    <property type="match status" value="1"/>
</dbReference>
<gene>
    <name evidence="9" type="primary">LOC113050399</name>
</gene>
<keyword evidence="8" id="KW-1185">Reference proteome</keyword>
<feature type="transmembrane region" description="Helical" evidence="6">
    <location>
        <begin position="178"/>
        <end position="196"/>
    </location>
</feature>
<evidence type="ECO:0000313" key="8">
    <source>
        <dbReference type="Proteomes" id="UP000515129"/>
    </source>
</evidence>